<accession>A0A8J2N9I6</accession>
<comment type="caution">
    <text evidence="1">The sequence shown here is derived from an EMBL/GenBank/DDBJ whole genome shotgun (WGS) entry which is preliminary data.</text>
</comment>
<reference evidence="1" key="1">
    <citation type="submission" date="2021-05" db="EMBL/GenBank/DDBJ databases">
        <authorList>
            <person name="Khan N."/>
        </authorList>
    </citation>
    <scope>NUCLEOTIDE SEQUENCE</scope>
</reference>
<organism evidence="1 2">
    <name type="scientific">Fusarium equiseti</name>
    <name type="common">Fusarium scirpi</name>
    <dbReference type="NCBI Taxonomy" id="61235"/>
    <lineage>
        <taxon>Eukaryota</taxon>
        <taxon>Fungi</taxon>
        <taxon>Dikarya</taxon>
        <taxon>Ascomycota</taxon>
        <taxon>Pezizomycotina</taxon>
        <taxon>Sordariomycetes</taxon>
        <taxon>Hypocreomycetidae</taxon>
        <taxon>Hypocreales</taxon>
        <taxon>Nectriaceae</taxon>
        <taxon>Fusarium</taxon>
        <taxon>Fusarium incarnatum-equiseti species complex</taxon>
    </lineage>
</organism>
<protein>
    <submittedName>
        <fullName evidence="1">Uncharacterized protein</fullName>
    </submittedName>
</protein>
<name>A0A8J2N9I6_FUSEQ</name>
<dbReference type="Proteomes" id="UP000693738">
    <property type="component" value="Unassembled WGS sequence"/>
</dbReference>
<evidence type="ECO:0000313" key="1">
    <source>
        <dbReference type="EMBL" id="CAG7558411.1"/>
    </source>
</evidence>
<dbReference type="AlphaFoldDB" id="A0A8J2N9I6"/>
<sequence>MQRDSERQWNHALRHTLGLFISNDLATQEGLSTAMKSKLSANSEDFSYIVSRLFDAQCLNTFGNMRQVLNLTLYLMLIVDTCGRGGEFVLNAARPKHMCLMWRDVDLYSFQSVEDNAFDIRINATINWSKNDTLDDSKYKTIPLVKLLPISMVSEELTPVRIETK</sequence>
<proteinExistence type="predicted"/>
<dbReference type="EMBL" id="CAJSTJ010000124">
    <property type="protein sequence ID" value="CAG7558411.1"/>
    <property type="molecule type" value="Genomic_DNA"/>
</dbReference>
<gene>
    <name evidence="1" type="ORF">FEQUK3_LOCUS4130</name>
</gene>
<evidence type="ECO:0000313" key="2">
    <source>
        <dbReference type="Proteomes" id="UP000693738"/>
    </source>
</evidence>